<dbReference type="AlphaFoldDB" id="A0A518FVZ9"/>
<name>A0A518FVZ9_9PLAN</name>
<protein>
    <submittedName>
        <fullName evidence="1">Uncharacterized protein</fullName>
    </submittedName>
</protein>
<dbReference type="RefSeq" id="WP_145458764.1">
    <property type="nucleotide sequence ID" value="NZ_CP036317.1"/>
</dbReference>
<evidence type="ECO:0000313" key="1">
    <source>
        <dbReference type="EMBL" id="QDV20527.1"/>
    </source>
</evidence>
<gene>
    <name evidence="1" type="ORF">Pan153_52020</name>
</gene>
<proteinExistence type="predicted"/>
<dbReference type="Proteomes" id="UP000320839">
    <property type="component" value="Chromosome"/>
</dbReference>
<reference evidence="1 2" key="1">
    <citation type="submission" date="2019-02" db="EMBL/GenBank/DDBJ databases">
        <title>Deep-cultivation of Planctomycetes and their phenomic and genomic characterization uncovers novel biology.</title>
        <authorList>
            <person name="Wiegand S."/>
            <person name="Jogler M."/>
            <person name="Boedeker C."/>
            <person name="Pinto D."/>
            <person name="Vollmers J."/>
            <person name="Rivas-Marin E."/>
            <person name="Kohn T."/>
            <person name="Peeters S.H."/>
            <person name="Heuer A."/>
            <person name="Rast P."/>
            <person name="Oberbeckmann S."/>
            <person name="Bunk B."/>
            <person name="Jeske O."/>
            <person name="Meyerdierks A."/>
            <person name="Storesund J.E."/>
            <person name="Kallscheuer N."/>
            <person name="Luecker S."/>
            <person name="Lage O.M."/>
            <person name="Pohl T."/>
            <person name="Merkel B.J."/>
            <person name="Hornburger P."/>
            <person name="Mueller R.-W."/>
            <person name="Bruemmer F."/>
            <person name="Labrenz M."/>
            <person name="Spormann A.M."/>
            <person name="Op den Camp H."/>
            <person name="Overmann J."/>
            <person name="Amann R."/>
            <person name="Jetten M.S.M."/>
            <person name="Mascher T."/>
            <person name="Medema M.H."/>
            <person name="Devos D.P."/>
            <person name="Kaster A.-K."/>
            <person name="Ovreas L."/>
            <person name="Rohde M."/>
            <person name="Galperin M.Y."/>
            <person name="Jogler C."/>
        </authorList>
    </citation>
    <scope>NUCLEOTIDE SEQUENCE [LARGE SCALE GENOMIC DNA]</scope>
    <source>
        <strain evidence="1 2">Pan153</strain>
    </source>
</reference>
<dbReference type="EMBL" id="CP036317">
    <property type="protein sequence ID" value="QDV20527.1"/>
    <property type="molecule type" value="Genomic_DNA"/>
</dbReference>
<sequence>MKKQSRVPVINQTAEDALREAFHSLRGRSPFALLEDVFLIAESQFSFTGTIQDSFQIILQMSDLSIEKLEPLERSRITSVK</sequence>
<accession>A0A518FVZ9</accession>
<organism evidence="1 2">
    <name type="scientific">Gimesia panareensis</name>
    <dbReference type="NCBI Taxonomy" id="2527978"/>
    <lineage>
        <taxon>Bacteria</taxon>
        <taxon>Pseudomonadati</taxon>
        <taxon>Planctomycetota</taxon>
        <taxon>Planctomycetia</taxon>
        <taxon>Planctomycetales</taxon>
        <taxon>Planctomycetaceae</taxon>
        <taxon>Gimesia</taxon>
    </lineage>
</organism>
<evidence type="ECO:0000313" key="2">
    <source>
        <dbReference type="Proteomes" id="UP000320839"/>
    </source>
</evidence>